<evidence type="ECO:0000256" key="9">
    <source>
        <dbReference type="SAM" id="Phobius"/>
    </source>
</evidence>
<dbReference type="GO" id="GO:0006493">
    <property type="term" value="P:protein O-linked glycosylation"/>
    <property type="evidence" value="ECO:0007669"/>
    <property type="project" value="TreeGrafter"/>
</dbReference>
<comment type="caution">
    <text evidence="10">The sequence shown here is derived from an EMBL/GenBank/DDBJ whole genome shotgun (WGS) entry which is preliminary data.</text>
</comment>
<keyword evidence="9" id="KW-0812">Transmembrane</keyword>
<dbReference type="InterPro" id="IPR010699">
    <property type="entry name" value="DUF1275"/>
</dbReference>
<keyword evidence="9" id="KW-1133">Transmembrane helix</keyword>
<evidence type="ECO:0000256" key="5">
    <source>
        <dbReference type="ARBA" id="ARBA00022723"/>
    </source>
</evidence>
<reference evidence="10 11" key="1">
    <citation type="submission" date="2016-02" db="EMBL/GenBank/DDBJ databases">
        <title>Genome analysis of coral dinoflagellate symbionts highlights evolutionary adaptations to a symbiotic lifestyle.</title>
        <authorList>
            <person name="Aranda M."/>
            <person name="Li Y."/>
            <person name="Liew Y.J."/>
            <person name="Baumgarten S."/>
            <person name="Simakov O."/>
            <person name="Wilson M."/>
            <person name="Piel J."/>
            <person name="Ashoor H."/>
            <person name="Bougouffa S."/>
            <person name="Bajic V.B."/>
            <person name="Ryu T."/>
            <person name="Ravasi T."/>
            <person name="Bayer T."/>
            <person name="Micklem G."/>
            <person name="Kim H."/>
            <person name="Bhak J."/>
            <person name="Lajeunesse T.C."/>
            <person name="Voolstra C.R."/>
        </authorList>
    </citation>
    <scope>NUCLEOTIDE SEQUENCE [LARGE SCALE GENOMIC DNA]</scope>
    <source>
        <strain evidence="10 11">CCMP2467</strain>
    </source>
</reference>
<evidence type="ECO:0000256" key="4">
    <source>
        <dbReference type="ARBA" id="ARBA00022679"/>
    </source>
</evidence>
<keyword evidence="11" id="KW-1185">Reference proteome</keyword>
<dbReference type="AlphaFoldDB" id="A0A1Q9E923"/>
<keyword evidence="9" id="KW-0472">Membrane</keyword>
<feature type="transmembrane region" description="Helical" evidence="9">
    <location>
        <begin position="324"/>
        <end position="345"/>
    </location>
</feature>
<dbReference type="InterPro" id="IPR029044">
    <property type="entry name" value="Nucleotide-diphossugar_trans"/>
</dbReference>
<dbReference type="PROSITE" id="PS50231">
    <property type="entry name" value="RICIN_B_LECTIN"/>
    <property type="match status" value="1"/>
</dbReference>
<evidence type="ECO:0000256" key="3">
    <source>
        <dbReference type="ARBA" id="ARBA00022676"/>
    </source>
</evidence>
<evidence type="ECO:0000256" key="2">
    <source>
        <dbReference type="ARBA" id="ARBA00004922"/>
    </source>
</evidence>
<dbReference type="PANTHER" id="PTHR11675">
    <property type="entry name" value="N-ACETYLGALACTOSAMINYLTRANSFERASE"/>
    <property type="match status" value="1"/>
</dbReference>
<feature type="transmembrane region" description="Helical" evidence="9">
    <location>
        <begin position="295"/>
        <end position="312"/>
    </location>
</feature>
<evidence type="ECO:0000256" key="8">
    <source>
        <dbReference type="SAM" id="MobiDB-lite"/>
    </source>
</evidence>
<keyword evidence="5" id="KW-0479">Metal-binding</keyword>
<dbReference type="Proteomes" id="UP000186817">
    <property type="component" value="Unassembled WGS sequence"/>
</dbReference>
<dbReference type="Pfam" id="PF06912">
    <property type="entry name" value="DUF1275"/>
    <property type="match status" value="1"/>
</dbReference>
<keyword evidence="3" id="KW-0328">Glycosyltransferase</keyword>
<keyword evidence="6" id="KW-1015">Disulfide bond</keyword>
<dbReference type="GO" id="GO:0005794">
    <property type="term" value="C:Golgi apparatus"/>
    <property type="evidence" value="ECO:0007669"/>
    <property type="project" value="TreeGrafter"/>
</dbReference>
<proteinExistence type="predicted"/>
<evidence type="ECO:0000256" key="7">
    <source>
        <dbReference type="ARBA" id="ARBA00023211"/>
    </source>
</evidence>
<dbReference type="PANTHER" id="PTHR11675:SF68">
    <property type="entry name" value="N-ACETYLGALACTOSAMINYLTRANSFERASE 7"/>
    <property type="match status" value="1"/>
</dbReference>
<evidence type="ECO:0000313" key="10">
    <source>
        <dbReference type="EMBL" id="OLQ03908.1"/>
    </source>
</evidence>
<feature type="region of interest" description="Disordered" evidence="8">
    <location>
        <begin position="465"/>
        <end position="486"/>
    </location>
</feature>
<dbReference type="EMBL" id="LSRX01000223">
    <property type="protein sequence ID" value="OLQ03908.1"/>
    <property type="molecule type" value="Genomic_DNA"/>
</dbReference>
<comment type="cofactor">
    <cofactor evidence="1">
        <name>Mn(2+)</name>
        <dbReference type="ChEBI" id="CHEBI:29035"/>
    </cofactor>
</comment>
<comment type="pathway">
    <text evidence="2">Protein modification; protein glycosylation.</text>
</comment>
<feature type="transmembrane region" description="Helical" evidence="9">
    <location>
        <begin position="408"/>
        <end position="429"/>
    </location>
</feature>
<organism evidence="10 11">
    <name type="scientific">Symbiodinium microadriaticum</name>
    <name type="common">Dinoflagellate</name>
    <name type="synonym">Zooxanthella microadriatica</name>
    <dbReference type="NCBI Taxonomy" id="2951"/>
    <lineage>
        <taxon>Eukaryota</taxon>
        <taxon>Sar</taxon>
        <taxon>Alveolata</taxon>
        <taxon>Dinophyceae</taxon>
        <taxon>Suessiales</taxon>
        <taxon>Symbiodiniaceae</taxon>
        <taxon>Symbiodinium</taxon>
    </lineage>
</organism>
<evidence type="ECO:0000256" key="1">
    <source>
        <dbReference type="ARBA" id="ARBA00001936"/>
    </source>
</evidence>
<dbReference type="Gene3D" id="3.90.550.10">
    <property type="entry name" value="Spore Coat Polysaccharide Biosynthesis Protein SpsA, Chain A"/>
    <property type="match status" value="1"/>
</dbReference>
<keyword evidence="4 10" id="KW-0808">Transferase</keyword>
<accession>A0A1Q9E923</accession>
<evidence type="ECO:0000313" key="11">
    <source>
        <dbReference type="Proteomes" id="UP000186817"/>
    </source>
</evidence>
<dbReference type="GO" id="GO:0004653">
    <property type="term" value="F:polypeptide N-acetylgalactosaminyltransferase activity"/>
    <property type="evidence" value="ECO:0007669"/>
    <property type="project" value="TreeGrafter"/>
</dbReference>
<protein>
    <submittedName>
        <fullName evidence="10">Polypeptide N-acetylgalactosaminyltransferase 3</fullName>
    </submittedName>
</protein>
<sequence>MEMCGGDIESVAQHGEQMLRFVPCSRVYHIFRTSTYWQGKDSAGVAYQVPGFEITRNKLRAAAVWMDEFEPLVRYASPPLPEDTTLGDLSPRVELRRKLQCKPFRWYLKTVAKDVYAFPRDRLLRIEANPGLRSRFPTVIEFEAASVCGLFGNGLLNACFDTLGGERPGLYPCHGQHGTQGLVIDGQGMIRIPLSMYARCLSRAERGTVRLDTCSDKDEKALSSGSANVGKPTAVVMTLMSGIRRRWADVICVTEKPGLRSAQDSRPRYSCFVGMLTGNLIKMGSGVAKHGYADALFYISVILCNLGGVCFMRALQLRMPRRAAAIAAPVYLMLIFLSDVLTWHYGHSKWHACLVAPAYGGQNVLGLEGTLKVSTTTTTGNFQKLSVGLFSLLTDGPATLSESQKSSLVIAAIVPLWTLIGALVGGFTVEYLTTPQRQWRFRFVAPVQFLILVLHDFLLDPPACGRAEQEAETSSSDGESTPPDGRQHWILSDGRLQLQGSDECLHTTSKMGDSIPYSLRVGPGSL</sequence>
<gene>
    <name evidence="10" type="primary">gly-3</name>
    <name evidence="10" type="ORF">AK812_SmicGene13081</name>
</gene>
<evidence type="ECO:0000256" key="6">
    <source>
        <dbReference type="ARBA" id="ARBA00023157"/>
    </source>
</evidence>
<dbReference type="Gene3D" id="2.80.10.50">
    <property type="match status" value="1"/>
</dbReference>
<name>A0A1Q9E923_SYMMI</name>
<dbReference type="OrthoDB" id="426674at2759"/>
<dbReference type="SUPFAM" id="SSF50370">
    <property type="entry name" value="Ricin B-like lectins"/>
    <property type="match status" value="1"/>
</dbReference>
<dbReference type="InterPro" id="IPR035992">
    <property type="entry name" value="Ricin_B-like_lectins"/>
</dbReference>
<keyword evidence="7" id="KW-0464">Manganese</keyword>
<dbReference type="GO" id="GO:0046872">
    <property type="term" value="F:metal ion binding"/>
    <property type="evidence" value="ECO:0007669"/>
    <property type="project" value="UniProtKB-KW"/>
</dbReference>